<dbReference type="Pfam" id="PF00205">
    <property type="entry name" value="TPP_enzyme_M"/>
    <property type="match status" value="1"/>
</dbReference>
<dbReference type="GO" id="GO:0000287">
    <property type="term" value="F:magnesium ion binding"/>
    <property type="evidence" value="ECO:0007669"/>
    <property type="project" value="UniProtKB-UniRule"/>
</dbReference>
<keyword evidence="7 12" id="KW-0479">Metal-binding</keyword>
<keyword evidence="8 12" id="KW-0460">Magnesium</keyword>
<evidence type="ECO:0000256" key="9">
    <source>
        <dbReference type="ARBA" id="ARBA00023052"/>
    </source>
</evidence>
<comment type="pathway">
    <text evidence="1 12">Amino-acid biosynthesis; L-isoleucine biosynthesis; L-isoleucine from 2-oxobutanoate: step 1/4.</text>
</comment>
<dbReference type="FunFam" id="3.40.50.970:FF:000007">
    <property type="entry name" value="Acetolactate synthase"/>
    <property type="match status" value="1"/>
</dbReference>
<dbReference type="EC" id="2.2.1.6" evidence="4 12"/>
<dbReference type="PANTHER" id="PTHR18968">
    <property type="entry name" value="THIAMINE PYROPHOSPHATE ENZYMES"/>
    <property type="match status" value="1"/>
</dbReference>
<proteinExistence type="inferred from homology"/>
<gene>
    <name evidence="16" type="primary">ilvB</name>
    <name evidence="16" type="ORF">IAB07_06450</name>
</gene>
<dbReference type="GO" id="GO:0030976">
    <property type="term" value="F:thiamine pyrophosphate binding"/>
    <property type="evidence" value="ECO:0007669"/>
    <property type="project" value="UniProtKB-UniRule"/>
</dbReference>
<comment type="pathway">
    <text evidence="2 12">Amino-acid biosynthesis; L-valine biosynthesis; L-valine from pyruvate: step 1/4.</text>
</comment>
<evidence type="ECO:0000256" key="4">
    <source>
        <dbReference type="ARBA" id="ARBA00013145"/>
    </source>
</evidence>
<evidence type="ECO:0000256" key="3">
    <source>
        <dbReference type="ARBA" id="ARBA00007812"/>
    </source>
</evidence>
<comment type="catalytic activity">
    <reaction evidence="11 12">
        <text>2 pyruvate + H(+) = (2S)-2-acetolactate + CO2</text>
        <dbReference type="Rhea" id="RHEA:25249"/>
        <dbReference type="ChEBI" id="CHEBI:15361"/>
        <dbReference type="ChEBI" id="CHEBI:15378"/>
        <dbReference type="ChEBI" id="CHEBI:16526"/>
        <dbReference type="ChEBI" id="CHEBI:58476"/>
        <dbReference type="EC" id="2.2.1.6"/>
    </reaction>
</comment>
<evidence type="ECO:0000259" key="14">
    <source>
        <dbReference type="Pfam" id="PF02775"/>
    </source>
</evidence>
<keyword evidence="9 12" id="KW-0786">Thiamine pyrophosphate</keyword>
<evidence type="ECO:0000259" key="15">
    <source>
        <dbReference type="Pfam" id="PF02776"/>
    </source>
</evidence>
<dbReference type="NCBIfam" id="TIGR00118">
    <property type="entry name" value="acolac_lg"/>
    <property type="match status" value="1"/>
</dbReference>
<evidence type="ECO:0000256" key="8">
    <source>
        <dbReference type="ARBA" id="ARBA00022842"/>
    </source>
</evidence>
<reference evidence="16" key="2">
    <citation type="journal article" date="2021" name="PeerJ">
        <title>Extensive microbial diversity within the chicken gut microbiome revealed by metagenomics and culture.</title>
        <authorList>
            <person name="Gilroy R."/>
            <person name="Ravi A."/>
            <person name="Getino M."/>
            <person name="Pursley I."/>
            <person name="Horton D.L."/>
            <person name="Alikhan N.F."/>
            <person name="Baker D."/>
            <person name="Gharbi K."/>
            <person name="Hall N."/>
            <person name="Watson M."/>
            <person name="Adriaenssens E.M."/>
            <person name="Foster-Nyarko E."/>
            <person name="Jarju S."/>
            <person name="Secka A."/>
            <person name="Antonio M."/>
            <person name="Oren A."/>
            <person name="Chaudhuri R.R."/>
            <person name="La Ragione R."/>
            <person name="Hildebrand F."/>
            <person name="Pallen M.J."/>
        </authorList>
    </citation>
    <scope>NUCLEOTIDE SEQUENCE</scope>
    <source>
        <strain evidence="16">9366</strain>
    </source>
</reference>
<evidence type="ECO:0000256" key="1">
    <source>
        <dbReference type="ARBA" id="ARBA00004974"/>
    </source>
</evidence>
<dbReference type="CDD" id="cd02015">
    <property type="entry name" value="TPP_AHAS"/>
    <property type="match status" value="1"/>
</dbReference>
<dbReference type="InterPro" id="IPR011766">
    <property type="entry name" value="TPP_enzyme_TPP-bd"/>
</dbReference>
<comment type="similarity">
    <text evidence="3 12">Belongs to the TPP enzyme family.</text>
</comment>
<dbReference type="GO" id="GO:0005948">
    <property type="term" value="C:acetolactate synthase complex"/>
    <property type="evidence" value="ECO:0007669"/>
    <property type="project" value="TreeGrafter"/>
</dbReference>
<dbReference type="Gene3D" id="3.40.50.1220">
    <property type="entry name" value="TPP-binding domain"/>
    <property type="match status" value="1"/>
</dbReference>
<feature type="domain" description="Thiamine pyrophosphate enzyme TPP-binding" evidence="14">
    <location>
        <begin position="380"/>
        <end position="528"/>
    </location>
</feature>
<evidence type="ECO:0000256" key="10">
    <source>
        <dbReference type="ARBA" id="ARBA00023304"/>
    </source>
</evidence>
<evidence type="ECO:0000256" key="12">
    <source>
        <dbReference type="RuleBase" id="RU003591"/>
    </source>
</evidence>
<evidence type="ECO:0000256" key="7">
    <source>
        <dbReference type="ARBA" id="ARBA00022723"/>
    </source>
</evidence>
<dbReference type="PANTHER" id="PTHR18968:SF13">
    <property type="entry name" value="ACETOLACTATE SYNTHASE CATALYTIC SUBUNIT, MITOCHONDRIAL"/>
    <property type="match status" value="1"/>
</dbReference>
<organism evidence="16 17">
    <name type="scientific">Candidatus Caccalectryoclostridium excrementigallinarum</name>
    <dbReference type="NCBI Taxonomy" id="2840710"/>
    <lineage>
        <taxon>Bacteria</taxon>
        <taxon>Bacillati</taxon>
        <taxon>Bacillota</taxon>
        <taxon>Clostridia</taxon>
        <taxon>Christensenellales</taxon>
        <taxon>Christensenellaceae</taxon>
        <taxon>Christensenellaceae incertae sedis</taxon>
        <taxon>Candidatus Caccalectryoclostridium</taxon>
    </lineage>
</organism>
<dbReference type="Proteomes" id="UP000824145">
    <property type="component" value="Unassembled WGS sequence"/>
</dbReference>
<dbReference type="SUPFAM" id="SSF52467">
    <property type="entry name" value="DHS-like NAD/FAD-binding domain"/>
    <property type="match status" value="1"/>
</dbReference>
<dbReference type="InterPro" id="IPR012001">
    <property type="entry name" value="Thiamin_PyroP_enz_TPP-bd_dom"/>
</dbReference>
<dbReference type="GO" id="GO:0009097">
    <property type="term" value="P:isoleucine biosynthetic process"/>
    <property type="evidence" value="ECO:0007669"/>
    <property type="project" value="TreeGrafter"/>
</dbReference>
<dbReference type="InterPro" id="IPR012846">
    <property type="entry name" value="Acetolactate_synth_lsu"/>
</dbReference>
<keyword evidence="10 12" id="KW-0100">Branched-chain amino acid biosynthesis</keyword>
<dbReference type="Pfam" id="PF02776">
    <property type="entry name" value="TPP_enzyme_N"/>
    <property type="match status" value="1"/>
</dbReference>
<dbReference type="GO" id="GO:0050660">
    <property type="term" value="F:flavin adenine dinucleotide binding"/>
    <property type="evidence" value="ECO:0007669"/>
    <property type="project" value="InterPro"/>
</dbReference>
<name>A0A9D1MNS7_9FIRM</name>
<comment type="cofactor">
    <cofactor evidence="12">
        <name>thiamine diphosphate</name>
        <dbReference type="ChEBI" id="CHEBI:58937"/>
    </cofactor>
    <text evidence="12">Binds 1 thiamine pyrophosphate per subunit.</text>
</comment>
<dbReference type="InterPro" id="IPR039368">
    <property type="entry name" value="AHAS_TPP"/>
</dbReference>
<dbReference type="FunFam" id="3.40.50.1220:FF:000008">
    <property type="entry name" value="Acetolactate synthase"/>
    <property type="match status" value="1"/>
</dbReference>
<dbReference type="SUPFAM" id="SSF52518">
    <property type="entry name" value="Thiamin diphosphate-binding fold (THDP-binding)"/>
    <property type="match status" value="2"/>
</dbReference>
<dbReference type="InterPro" id="IPR029061">
    <property type="entry name" value="THDP-binding"/>
</dbReference>
<dbReference type="Pfam" id="PF02775">
    <property type="entry name" value="TPP_enzyme_C"/>
    <property type="match status" value="1"/>
</dbReference>
<protein>
    <recommendedName>
        <fullName evidence="4 12">Acetolactate synthase</fullName>
        <ecNumber evidence="4 12">2.2.1.6</ecNumber>
    </recommendedName>
</protein>
<dbReference type="InterPro" id="IPR012000">
    <property type="entry name" value="Thiamin_PyroP_enz_cen_dom"/>
</dbReference>
<dbReference type="InterPro" id="IPR045229">
    <property type="entry name" value="TPP_enz"/>
</dbReference>
<dbReference type="AlphaFoldDB" id="A0A9D1MNS7"/>
<comment type="cofactor">
    <cofactor evidence="12">
        <name>Mg(2+)</name>
        <dbReference type="ChEBI" id="CHEBI:18420"/>
    </cofactor>
    <text evidence="12">Binds 1 Mg(2+) ion per subunit.</text>
</comment>
<evidence type="ECO:0000313" key="17">
    <source>
        <dbReference type="Proteomes" id="UP000824145"/>
    </source>
</evidence>
<keyword evidence="5 12" id="KW-0028">Amino-acid biosynthesis</keyword>
<evidence type="ECO:0000313" key="16">
    <source>
        <dbReference type="EMBL" id="HIU63389.1"/>
    </source>
</evidence>
<feature type="domain" description="Thiamine pyrophosphate enzyme N-terminal TPP-binding" evidence="15">
    <location>
        <begin position="4"/>
        <end position="116"/>
    </location>
</feature>
<dbReference type="CDD" id="cd07035">
    <property type="entry name" value="TPP_PYR_POX_like"/>
    <property type="match status" value="1"/>
</dbReference>
<evidence type="ECO:0000256" key="6">
    <source>
        <dbReference type="ARBA" id="ARBA00022679"/>
    </source>
</evidence>
<dbReference type="GO" id="GO:0009099">
    <property type="term" value="P:L-valine biosynthetic process"/>
    <property type="evidence" value="ECO:0007669"/>
    <property type="project" value="TreeGrafter"/>
</dbReference>
<evidence type="ECO:0000256" key="11">
    <source>
        <dbReference type="ARBA" id="ARBA00048670"/>
    </source>
</evidence>
<dbReference type="InterPro" id="IPR029035">
    <property type="entry name" value="DHS-like_NAD/FAD-binding_dom"/>
</dbReference>
<evidence type="ECO:0000256" key="5">
    <source>
        <dbReference type="ARBA" id="ARBA00022605"/>
    </source>
</evidence>
<keyword evidence="6 12" id="KW-0808">Transferase</keyword>
<dbReference type="EMBL" id="DVNJ01000032">
    <property type="protein sequence ID" value="HIU63389.1"/>
    <property type="molecule type" value="Genomic_DNA"/>
</dbReference>
<evidence type="ECO:0000256" key="2">
    <source>
        <dbReference type="ARBA" id="ARBA00005025"/>
    </source>
</evidence>
<evidence type="ECO:0000259" key="13">
    <source>
        <dbReference type="Pfam" id="PF00205"/>
    </source>
</evidence>
<dbReference type="Gene3D" id="3.40.50.970">
    <property type="match status" value="2"/>
</dbReference>
<reference evidence="16" key="1">
    <citation type="submission" date="2020-10" db="EMBL/GenBank/DDBJ databases">
        <authorList>
            <person name="Gilroy R."/>
        </authorList>
    </citation>
    <scope>NUCLEOTIDE SEQUENCE</scope>
    <source>
        <strain evidence="16">9366</strain>
    </source>
</reference>
<dbReference type="GO" id="GO:0003984">
    <property type="term" value="F:acetolactate synthase activity"/>
    <property type="evidence" value="ECO:0007669"/>
    <property type="project" value="UniProtKB-EC"/>
</dbReference>
<feature type="domain" description="Thiamine pyrophosphate enzyme central" evidence="13">
    <location>
        <begin position="191"/>
        <end position="325"/>
    </location>
</feature>
<sequence length="554" mass="60153">MKINGSQIVIEVLAEQGVDTVFGYPGGAILNIYDALYKNSDRIRHITTAHEQGAAHAADGYARATGKTGVVFATSGPGATNLVTGIATAFMDSVPVVAITANVASDLIGLDSFQEVYIAGITMPITKHNFVVRKVEELADTLREAFRIACSDRPGPVLVDITKDVTAAECEFTPAPKVEPIKHDRFDKEDIKKAAKMINESERPVVLYGGGVISSGASKELSEFLQKGNFPCTNTLMGTAACENAPLDLRLLGHHGFRSANMAVAESDLVIAVGTRFSDRVATNKKKFAQKAKVIHIDIDSAEINKNVSSSYSLVGDVAHVLKALLPEIEKKERKEWLDHLRALQSEDKYPVHKEGVLQPFEVIGAVCEHMGKNGIMVTDVGQHQMWAAQYCKNLSPRSFLSSGGLGTMGFAYGASMGAKAAFPERTVVDITSDGCFHMNLNELCTAVTYKLPVISVILDNCVLGMVRQWQTLFYGKRYSCTTLDRKTDYVKLAEAFGGVGFKCTTLEELNAALEKAVKIKDKPVVIDAVIDRDEMVFPMIPAGKTIDDIVTMH</sequence>
<accession>A0A9D1MNS7</accession>
<comment type="caution">
    <text evidence="16">The sequence shown here is derived from an EMBL/GenBank/DDBJ whole genome shotgun (WGS) entry which is preliminary data.</text>
</comment>